<evidence type="ECO:0000256" key="1">
    <source>
        <dbReference type="SAM" id="MobiDB-lite"/>
    </source>
</evidence>
<evidence type="ECO:0000313" key="2">
    <source>
        <dbReference type="EMBL" id="XCM84413.1"/>
    </source>
</evidence>
<keyword evidence="2" id="KW-0614">Plasmid</keyword>
<dbReference type="AlphaFoldDB" id="A0AAU8K6P5"/>
<gene>
    <name evidence="2" type="ORF">ABWK59_36395</name>
</gene>
<proteinExistence type="predicted"/>
<geneLocation type="plasmid" evidence="2">
    <name>punmamed1</name>
</geneLocation>
<organism evidence="2">
    <name type="scientific">Kitasatospora camelliae</name>
    <dbReference type="NCBI Taxonomy" id="3156397"/>
    <lineage>
        <taxon>Bacteria</taxon>
        <taxon>Bacillati</taxon>
        <taxon>Actinomycetota</taxon>
        <taxon>Actinomycetes</taxon>
        <taxon>Kitasatosporales</taxon>
        <taxon>Streptomycetaceae</taxon>
        <taxon>Kitasatospora</taxon>
    </lineage>
</organism>
<protein>
    <submittedName>
        <fullName evidence="2">Uncharacterized protein</fullName>
    </submittedName>
</protein>
<feature type="region of interest" description="Disordered" evidence="1">
    <location>
        <begin position="148"/>
        <end position="167"/>
    </location>
</feature>
<dbReference type="EMBL" id="CP159873">
    <property type="protein sequence ID" value="XCM84413.1"/>
    <property type="molecule type" value="Genomic_DNA"/>
</dbReference>
<feature type="compositionally biased region" description="Basic and acidic residues" evidence="1">
    <location>
        <begin position="148"/>
        <end position="158"/>
    </location>
</feature>
<accession>A0AAU8K6P5</accession>
<dbReference type="KEGG" id="kcm:ABWK59_36395"/>
<reference evidence="2" key="1">
    <citation type="submission" date="2024-06" db="EMBL/GenBank/DDBJ databases">
        <title>The genome sequences of Kitasatospora sp. strain HUAS MG31.</title>
        <authorList>
            <person name="Mo P."/>
        </authorList>
    </citation>
    <scope>NUCLEOTIDE SEQUENCE</scope>
    <source>
        <strain evidence="2">HUAS MG31</strain>
        <plasmid evidence="2">punmamed1</plasmid>
    </source>
</reference>
<name>A0AAU8K6P5_9ACTN</name>
<sequence>MRTGVVPDLIVWIDHVPEAIDRLGEEHLPDDVRLDFSLESLAHLEAALLGHFTMEGPVEPGSGFVNDAMAYLGEVLLTVAGGGWGWDTAPVGEVEGHPVVVPDAALALAPVAPMLLIGQALSGRTGDEFSAAAGRLGEAVAGLRKERPGWEPVKDHTPGVDPEPEVPEHPWLAGWLAERKRAFPTWVQETGQVEGIWDFSASSLDVLERLAKERVWSEDRFEAAAPGLFLQGAAWYVGEVARRARGAAWAYMDPEEHDSTWAGEPYMTQPGVRDGNIASPMAELYAAAVMAQEGESGVLRERLSWYEQS</sequence>
<dbReference type="RefSeq" id="WP_354645348.1">
    <property type="nucleotide sequence ID" value="NZ_CP159873.1"/>
</dbReference>